<sequence>MVKTKILETTDGKRIACFFTKHCALSNHFPCNILVNGFTFGSSEQYFMFIKARTFGDKISAKKILQTSDPCDRIPNVFAMDNGTMVESFKFLNYYQLAKNSLVSKRFWNLIRTHRHKLALLNVAKISMDSYVANQSPAYIEMFNKKLSSEEYNKWIVRNGYSKHIPLEGQTAPKKESSENYRNIYMFSAKTFQSMTIFKH</sequence>
<dbReference type="EMBL" id="JAKKPZ010000967">
    <property type="protein sequence ID" value="KAI1691272.1"/>
    <property type="molecule type" value="Genomic_DNA"/>
</dbReference>
<name>A0AAD4MF02_9BILA</name>
<accession>A0AAD4MF02</accession>
<evidence type="ECO:0000313" key="1">
    <source>
        <dbReference type="EMBL" id="KAI1691272.1"/>
    </source>
</evidence>
<dbReference type="CDD" id="cd15457">
    <property type="entry name" value="NADAR"/>
    <property type="match status" value="1"/>
</dbReference>
<dbReference type="AlphaFoldDB" id="A0AAD4MF02"/>
<proteinExistence type="predicted"/>
<protein>
    <submittedName>
        <fullName evidence="1">Uncharacterized protein</fullName>
    </submittedName>
</protein>
<dbReference type="Proteomes" id="UP001201812">
    <property type="component" value="Unassembled WGS sequence"/>
</dbReference>
<gene>
    <name evidence="1" type="ORF">DdX_21981</name>
</gene>
<dbReference type="SUPFAM" id="SSF143990">
    <property type="entry name" value="YbiA-like"/>
    <property type="match status" value="1"/>
</dbReference>
<keyword evidence="2" id="KW-1185">Reference proteome</keyword>
<reference evidence="1" key="1">
    <citation type="submission" date="2022-01" db="EMBL/GenBank/DDBJ databases">
        <title>Genome Sequence Resource for Two Populations of Ditylenchus destructor, the Migratory Endoparasitic Phytonematode.</title>
        <authorList>
            <person name="Zhang H."/>
            <person name="Lin R."/>
            <person name="Xie B."/>
        </authorList>
    </citation>
    <scope>NUCLEOTIDE SEQUENCE</scope>
    <source>
        <strain evidence="1">BazhouSP</strain>
    </source>
</reference>
<evidence type="ECO:0000313" key="2">
    <source>
        <dbReference type="Proteomes" id="UP001201812"/>
    </source>
</evidence>
<organism evidence="1 2">
    <name type="scientific">Ditylenchus destructor</name>
    <dbReference type="NCBI Taxonomy" id="166010"/>
    <lineage>
        <taxon>Eukaryota</taxon>
        <taxon>Metazoa</taxon>
        <taxon>Ecdysozoa</taxon>
        <taxon>Nematoda</taxon>
        <taxon>Chromadorea</taxon>
        <taxon>Rhabditida</taxon>
        <taxon>Tylenchina</taxon>
        <taxon>Tylenchomorpha</taxon>
        <taxon>Sphaerularioidea</taxon>
        <taxon>Anguinidae</taxon>
        <taxon>Anguininae</taxon>
        <taxon>Ditylenchus</taxon>
    </lineage>
</organism>
<dbReference type="Gene3D" id="1.10.357.40">
    <property type="entry name" value="YbiA-like"/>
    <property type="match status" value="1"/>
</dbReference>
<dbReference type="InterPro" id="IPR037238">
    <property type="entry name" value="YbiA-like_sf"/>
</dbReference>
<comment type="caution">
    <text evidence="1">The sequence shown here is derived from an EMBL/GenBank/DDBJ whole genome shotgun (WGS) entry which is preliminary data.</text>
</comment>
<dbReference type="InterPro" id="IPR012816">
    <property type="entry name" value="NADAR"/>
</dbReference>